<dbReference type="Proteomes" id="UP000601768">
    <property type="component" value="Unassembled WGS sequence"/>
</dbReference>
<organism evidence="2 3">
    <name type="scientific">Neptunicella marina</name>
    <dbReference type="NCBI Taxonomy" id="2125989"/>
    <lineage>
        <taxon>Bacteria</taxon>
        <taxon>Pseudomonadati</taxon>
        <taxon>Pseudomonadota</taxon>
        <taxon>Gammaproteobacteria</taxon>
        <taxon>Alteromonadales</taxon>
        <taxon>Alteromonadaceae</taxon>
        <taxon>Neptunicella</taxon>
    </lineage>
</organism>
<dbReference type="EMBL" id="JACNEP010000005">
    <property type="protein sequence ID" value="MBC3765694.1"/>
    <property type="molecule type" value="Genomic_DNA"/>
</dbReference>
<name>A0A8J6ISN6_9ALTE</name>
<protein>
    <submittedName>
        <fullName evidence="2">Uncharacterized protein</fullName>
    </submittedName>
</protein>
<keyword evidence="1" id="KW-1133">Transmembrane helix</keyword>
<dbReference type="RefSeq" id="WP_186506174.1">
    <property type="nucleotide sequence ID" value="NZ_JACNEP010000005.1"/>
</dbReference>
<dbReference type="AlphaFoldDB" id="A0A8J6ISN6"/>
<reference evidence="2" key="2">
    <citation type="submission" date="2020-08" db="EMBL/GenBank/DDBJ databases">
        <authorList>
            <person name="Lai Q."/>
        </authorList>
    </citation>
    <scope>NUCLEOTIDE SEQUENCE</scope>
    <source>
        <strain evidence="2">S27-2</strain>
    </source>
</reference>
<evidence type="ECO:0000313" key="3">
    <source>
        <dbReference type="Proteomes" id="UP000601768"/>
    </source>
</evidence>
<feature type="transmembrane region" description="Helical" evidence="1">
    <location>
        <begin position="21"/>
        <end position="39"/>
    </location>
</feature>
<keyword evidence="3" id="KW-1185">Reference proteome</keyword>
<feature type="transmembrane region" description="Helical" evidence="1">
    <location>
        <begin position="59"/>
        <end position="78"/>
    </location>
</feature>
<sequence length="101" mass="11512">MNASQLKAMRRFRKGSRFVGIWFVLIGGFMFYQFLGIYLNPEATILYNGVPTSDESIKLNALIFISLFVVLGVFFTLAPSKILNKLFVLKLSFKSAFGFRK</sequence>
<keyword evidence="1" id="KW-0812">Transmembrane</keyword>
<accession>A0A8J6ISN6</accession>
<reference evidence="2" key="1">
    <citation type="journal article" date="2018" name="Int. J. Syst. Evol. Microbiol.">
        <title>Neptunicella marina gen. nov., sp. nov., isolated from surface seawater.</title>
        <authorList>
            <person name="Liu X."/>
            <person name="Lai Q."/>
            <person name="Du Y."/>
            <person name="Zhang X."/>
            <person name="Liu Z."/>
            <person name="Sun F."/>
            <person name="Shao Z."/>
        </authorList>
    </citation>
    <scope>NUCLEOTIDE SEQUENCE</scope>
    <source>
        <strain evidence="2">S27-2</strain>
    </source>
</reference>
<evidence type="ECO:0000313" key="2">
    <source>
        <dbReference type="EMBL" id="MBC3765694.1"/>
    </source>
</evidence>
<gene>
    <name evidence="2" type="ORF">H8B19_07390</name>
</gene>
<evidence type="ECO:0000256" key="1">
    <source>
        <dbReference type="SAM" id="Phobius"/>
    </source>
</evidence>
<keyword evidence="1" id="KW-0472">Membrane</keyword>
<comment type="caution">
    <text evidence="2">The sequence shown here is derived from an EMBL/GenBank/DDBJ whole genome shotgun (WGS) entry which is preliminary data.</text>
</comment>
<proteinExistence type="predicted"/>